<dbReference type="Proteomes" id="UP000261540">
    <property type="component" value="Unplaced"/>
</dbReference>
<dbReference type="AlphaFoldDB" id="A0A3B3RBI7"/>
<dbReference type="Ensembl" id="ENSPKIT00000040523.1">
    <property type="protein sequence ID" value="ENSPKIP00000016042.1"/>
    <property type="gene ID" value="ENSPKIG00000002535.1"/>
</dbReference>
<keyword evidence="1" id="KW-1133">Transmembrane helix</keyword>
<keyword evidence="1" id="KW-0812">Transmembrane</keyword>
<evidence type="ECO:0000313" key="3">
    <source>
        <dbReference type="Proteomes" id="UP000261540"/>
    </source>
</evidence>
<feature type="transmembrane region" description="Helical" evidence="1">
    <location>
        <begin position="253"/>
        <end position="276"/>
    </location>
</feature>
<reference evidence="2" key="2">
    <citation type="submission" date="2025-09" db="UniProtKB">
        <authorList>
            <consortium name="Ensembl"/>
        </authorList>
    </citation>
    <scope>IDENTIFICATION</scope>
</reference>
<evidence type="ECO:0000313" key="2">
    <source>
        <dbReference type="Ensembl" id="ENSPKIP00000016042.1"/>
    </source>
</evidence>
<accession>A0A3B3RBI7</accession>
<feature type="transmembrane region" description="Helical" evidence="1">
    <location>
        <begin position="282"/>
        <end position="309"/>
    </location>
</feature>
<name>A0A3B3RBI7_9TELE</name>
<sequence>MRPISPNSNTVNIFVVGLEAASFSFLRNTNDGISSVFLAVFSSSLLLAFICYSKPGSVGFFCPSVFSSWSTSFLDSDSGSGNFGSSGSTTMCFLSLDQALTLDFKPFVFGIVFGKPSPSGSDLSPVPLFPLDDTSPDVVVTVKVANKSGLTLGFSKTGVFARGVWYEGVLGRLATEISRVGVVPLFSSAMDATIFLISDVGVAPLFTSDVGVIPLLTSDIGVVPLLISDVGVVPVFISDVGVILLLTSDIGVVPLLISDVGVTPLFISDVGVIPLLTSDIGVVTLLISDVGVATLFTSNVGVLLLGVVVP</sequence>
<organism evidence="2 3">
    <name type="scientific">Paramormyrops kingsleyae</name>
    <dbReference type="NCBI Taxonomy" id="1676925"/>
    <lineage>
        <taxon>Eukaryota</taxon>
        <taxon>Metazoa</taxon>
        <taxon>Chordata</taxon>
        <taxon>Craniata</taxon>
        <taxon>Vertebrata</taxon>
        <taxon>Euteleostomi</taxon>
        <taxon>Actinopterygii</taxon>
        <taxon>Neopterygii</taxon>
        <taxon>Teleostei</taxon>
        <taxon>Osteoglossocephala</taxon>
        <taxon>Osteoglossomorpha</taxon>
        <taxon>Osteoglossiformes</taxon>
        <taxon>Mormyridae</taxon>
        <taxon>Paramormyrops</taxon>
    </lineage>
</organism>
<feature type="transmembrane region" description="Helical" evidence="1">
    <location>
        <begin position="226"/>
        <end position="246"/>
    </location>
</feature>
<keyword evidence="1" id="KW-0472">Membrane</keyword>
<feature type="transmembrane region" description="Helical" evidence="1">
    <location>
        <begin position="32"/>
        <end position="52"/>
    </location>
</feature>
<feature type="transmembrane region" description="Helical" evidence="1">
    <location>
        <begin position="182"/>
        <end position="206"/>
    </location>
</feature>
<proteinExistence type="predicted"/>
<evidence type="ECO:0000256" key="1">
    <source>
        <dbReference type="SAM" id="Phobius"/>
    </source>
</evidence>
<protein>
    <submittedName>
        <fullName evidence="2">Uncharacterized protein</fullName>
    </submittedName>
</protein>
<keyword evidence="3" id="KW-1185">Reference proteome</keyword>
<reference evidence="2" key="1">
    <citation type="submission" date="2025-08" db="UniProtKB">
        <authorList>
            <consortium name="Ensembl"/>
        </authorList>
    </citation>
    <scope>IDENTIFICATION</scope>
</reference>